<dbReference type="AlphaFoldDB" id="A0A8H3EAP1"/>
<feature type="compositionally biased region" description="Polar residues" evidence="1">
    <location>
        <begin position="263"/>
        <end position="272"/>
    </location>
</feature>
<comment type="caution">
    <text evidence="2">The sequence shown here is derived from an EMBL/GenBank/DDBJ whole genome shotgun (WGS) entry which is preliminary data.</text>
</comment>
<keyword evidence="3" id="KW-1185">Reference proteome</keyword>
<feature type="compositionally biased region" description="Basic and acidic residues" evidence="1">
    <location>
        <begin position="274"/>
        <end position="286"/>
    </location>
</feature>
<sequence>MSKFKKTHGPSTKNVTWAEDDHSGSSKGSQDRPSSASFSASLVTPISGAFTLVKRINSWFHNTAQSAQVPATPSQTLPVSKDLPTADDLEAMTVSELIDNLEYRSRPRLNPARSTRQGKNKPATKHNPKVPTGGTASSYSNSNSFIRLDPKGQVQELQAEIQLAQAKVCWFKHDFKTMHSCSMKALELSQEFGSVEHVAKVCFYVAIARFGLGDFAGGHQSLKNVDKCKGVFREGDLVPWARKEAILFENRAELQRASLRGQKTNIHDSNSPEAHAHSHDDIERNQGKAKMRATASASPNLAPLANKIRQFDVQGEEAANG</sequence>
<feature type="compositionally biased region" description="Polar residues" evidence="1">
    <location>
        <begin position="25"/>
        <end position="37"/>
    </location>
</feature>
<evidence type="ECO:0000256" key="1">
    <source>
        <dbReference type="SAM" id="MobiDB-lite"/>
    </source>
</evidence>
<feature type="region of interest" description="Disordered" evidence="1">
    <location>
        <begin position="1"/>
        <end position="37"/>
    </location>
</feature>
<name>A0A8H3EAP1_9LECA</name>
<organism evidence="2 3">
    <name type="scientific">Gomphillus americanus</name>
    <dbReference type="NCBI Taxonomy" id="1940652"/>
    <lineage>
        <taxon>Eukaryota</taxon>
        <taxon>Fungi</taxon>
        <taxon>Dikarya</taxon>
        <taxon>Ascomycota</taxon>
        <taxon>Pezizomycotina</taxon>
        <taxon>Lecanoromycetes</taxon>
        <taxon>OSLEUM clade</taxon>
        <taxon>Ostropomycetidae</taxon>
        <taxon>Ostropales</taxon>
        <taxon>Graphidaceae</taxon>
        <taxon>Gomphilloideae</taxon>
        <taxon>Gomphillus</taxon>
    </lineage>
</organism>
<feature type="compositionally biased region" description="Basic residues" evidence="1">
    <location>
        <begin position="116"/>
        <end position="128"/>
    </location>
</feature>
<accession>A0A8H3EAP1</accession>
<evidence type="ECO:0000313" key="2">
    <source>
        <dbReference type="EMBL" id="CAF9903551.1"/>
    </source>
</evidence>
<protein>
    <submittedName>
        <fullName evidence="2">Uncharacterized protein</fullName>
    </submittedName>
</protein>
<feature type="region of interest" description="Disordered" evidence="1">
    <location>
        <begin position="263"/>
        <end position="321"/>
    </location>
</feature>
<evidence type="ECO:0000313" key="3">
    <source>
        <dbReference type="Proteomes" id="UP000664169"/>
    </source>
</evidence>
<dbReference type="EMBL" id="CAJPDQ010000001">
    <property type="protein sequence ID" value="CAF9903551.1"/>
    <property type="molecule type" value="Genomic_DNA"/>
</dbReference>
<reference evidence="2" key="1">
    <citation type="submission" date="2021-03" db="EMBL/GenBank/DDBJ databases">
        <authorList>
            <person name="Tagirdzhanova G."/>
        </authorList>
    </citation>
    <scope>NUCLEOTIDE SEQUENCE</scope>
</reference>
<proteinExistence type="predicted"/>
<gene>
    <name evidence="2" type="ORF">GOMPHAMPRED_000368</name>
</gene>
<dbReference type="Proteomes" id="UP000664169">
    <property type="component" value="Unassembled WGS sequence"/>
</dbReference>
<feature type="region of interest" description="Disordered" evidence="1">
    <location>
        <begin position="102"/>
        <end position="138"/>
    </location>
</feature>